<evidence type="ECO:0000313" key="3">
    <source>
        <dbReference type="EMBL" id="HHI97454.1"/>
    </source>
</evidence>
<gene>
    <name evidence="3" type="ORF">ENJ96_06340</name>
</gene>
<dbReference type="Gene3D" id="2.120.10.30">
    <property type="entry name" value="TolB, C-terminal domain"/>
    <property type="match status" value="1"/>
</dbReference>
<dbReference type="InterPro" id="IPR007195">
    <property type="entry name" value="TolB_N"/>
</dbReference>
<dbReference type="SUPFAM" id="SSF52964">
    <property type="entry name" value="TolB, N-terminal domain"/>
    <property type="match status" value="1"/>
</dbReference>
<feature type="domain" description="TolB N-terminal" evidence="2">
    <location>
        <begin position="67"/>
        <end position="158"/>
    </location>
</feature>
<comment type="caution">
    <text evidence="3">The sequence shown here is derived from an EMBL/GenBank/DDBJ whole genome shotgun (WGS) entry which is preliminary data.</text>
</comment>
<dbReference type="Pfam" id="PF07676">
    <property type="entry name" value="PD40"/>
    <property type="match status" value="4"/>
</dbReference>
<dbReference type="AlphaFoldDB" id="A0A7V5U2S9"/>
<protein>
    <recommendedName>
        <fullName evidence="2">TolB N-terminal domain-containing protein</fullName>
    </recommendedName>
</protein>
<evidence type="ECO:0000256" key="1">
    <source>
        <dbReference type="ARBA" id="ARBA00009820"/>
    </source>
</evidence>
<sequence>MKQWWPPSNGLSLCPPPERGLPFRRSLRSTKRLRLLKSHPKMKDMRFLWPLLLIFCLGAQAFAQEVKLEITGAELIKIPVAVPEFAGPKPLASQIAAVVRQDLRWHLVFNVLGEGLEARETKLFSTLGVDWLLTGKISATGERVAAAFYLQDLVKGKTVLSRGYRGPKDSARYMAHRFVDLAVKEMIGVPGVSFSRVAYVVRRGWHDTLYVQDFDGARKVAVAEGELILQPRLSPDGKLLAFVYYEKRRPQIHVIDLRTGKRFVLAKYPGLNAAPVWHPRGDRLVVTLSKDGNPDLYLIDLSGRILRRLTFGEGVNTGGSFSPDGKELAFVSDRSGSPQIYVLNLLTRGVRRLTFSGSYNVSPSWSPTGDRIAYASQQGGRFAVYTIDPHGGEPTRVTEKGSFEAPVFAPNGRLILAQGVDGLWLFLANGASARLYLPGRALFPTWRYLK</sequence>
<dbReference type="Proteomes" id="UP000886101">
    <property type="component" value="Unassembled WGS sequence"/>
</dbReference>
<proteinExistence type="inferred from homology"/>
<dbReference type="Gene3D" id="3.40.50.10070">
    <property type="entry name" value="TolB, N-terminal domain"/>
    <property type="match status" value="1"/>
</dbReference>
<organism evidence="3">
    <name type="scientific">Thermodesulfatator atlanticus</name>
    <dbReference type="NCBI Taxonomy" id="501497"/>
    <lineage>
        <taxon>Bacteria</taxon>
        <taxon>Pseudomonadati</taxon>
        <taxon>Thermodesulfobacteriota</taxon>
        <taxon>Thermodesulfobacteria</taxon>
        <taxon>Thermodesulfobacteriales</taxon>
        <taxon>Thermodesulfatatoraceae</taxon>
        <taxon>Thermodesulfatator</taxon>
    </lineage>
</organism>
<accession>A0A7V5U2S9</accession>
<reference evidence="3" key="1">
    <citation type="journal article" date="2020" name="mSystems">
        <title>Genome- and Community-Level Interaction Insights into Carbon Utilization and Element Cycling Functions of Hydrothermarchaeota in Hydrothermal Sediment.</title>
        <authorList>
            <person name="Zhou Z."/>
            <person name="Liu Y."/>
            <person name="Xu W."/>
            <person name="Pan J."/>
            <person name="Luo Z.H."/>
            <person name="Li M."/>
        </authorList>
    </citation>
    <scope>NUCLEOTIDE SEQUENCE [LARGE SCALE GENOMIC DNA]</scope>
    <source>
        <strain evidence="3">HyVt-533</strain>
    </source>
</reference>
<dbReference type="Pfam" id="PF04052">
    <property type="entry name" value="TolB_N"/>
    <property type="match status" value="1"/>
</dbReference>
<comment type="similarity">
    <text evidence="1">Belongs to the TolB family.</text>
</comment>
<name>A0A7V5U2S9_9BACT</name>
<dbReference type="PANTHER" id="PTHR36842">
    <property type="entry name" value="PROTEIN TOLB HOMOLOG"/>
    <property type="match status" value="1"/>
</dbReference>
<dbReference type="GO" id="GO:0015031">
    <property type="term" value="P:protein transport"/>
    <property type="evidence" value="ECO:0007669"/>
    <property type="project" value="InterPro"/>
</dbReference>
<dbReference type="InterPro" id="IPR011042">
    <property type="entry name" value="6-blade_b-propeller_TolB-like"/>
</dbReference>
<dbReference type="PANTHER" id="PTHR36842:SF1">
    <property type="entry name" value="PROTEIN TOLB"/>
    <property type="match status" value="1"/>
</dbReference>
<evidence type="ECO:0000259" key="2">
    <source>
        <dbReference type="Pfam" id="PF04052"/>
    </source>
</evidence>
<dbReference type="InterPro" id="IPR011659">
    <property type="entry name" value="WD40"/>
</dbReference>
<dbReference type="EMBL" id="DROK01000182">
    <property type="protein sequence ID" value="HHI97454.1"/>
    <property type="molecule type" value="Genomic_DNA"/>
</dbReference>
<dbReference type="GO" id="GO:0042597">
    <property type="term" value="C:periplasmic space"/>
    <property type="evidence" value="ECO:0007669"/>
    <property type="project" value="InterPro"/>
</dbReference>
<dbReference type="SUPFAM" id="SSF69304">
    <property type="entry name" value="Tricorn protease N-terminal domain"/>
    <property type="match status" value="1"/>
</dbReference>